<dbReference type="InterPro" id="IPR050769">
    <property type="entry name" value="NAT_camello-type"/>
</dbReference>
<dbReference type="CDD" id="cd04301">
    <property type="entry name" value="NAT_SF"/>
    <property type="match status" value="1"/>
</dbReference>
<proteinExistence type="predicted"/>
<protein>
    <submittedName>
        <fullName evidence="3">GNAT family N-acetyltransferase</fullName>
    </submittedName>
</protein>
<accession>A0ABS9BDZ8</accession>
<keyword evidence="1" id="KW-0808">Transferase</keyword>
<evidence type="ECO:0000256" key="1">
    <source>
        <dbReference type="ARBA" id="ARBA00022679"/>
    </source>
</evidence>
<dbReference type="InterPro" id="IPR016181">
    <property type="entry name" value="Acyl_CoA_acyltransferase"/>
</dbReference>
<keyword evidence="4" id="KW-1185">Reference proteome</keyword>
<dbReference type="Proteomes" id="UP001200145">
    <property type="component" value="Unassembled WGS sequence"/>
</dbReference>
<evidence type="ECO:0000313" key="3">
    <source>
        <dbReference type="EMBL" id="MCF1713807.1"/>
    </source>
</evidence>
<feature type="domain" description="N-acetyltransferase" evidence="2">
    <location>
        <begin position="10"/>
        <end position="143"/>
    </location>
</feature>
<dbReference type="PANTHER" id="PTHR13947">
    <property type="entry name" value="GNAT FAMILY N-ACETYLTRANSFERASE"/>
    <property type="match status" value="1"/>
</dbReference>
<dbReference type="InterPro" id="IPR000182">
    <property type="entry name" value="GNAT_dom"/>
</dbReference>
<dbReference type="RefSeq" id="WP_234864334.1">
    <property type="nucleotide sequence ID" value="NZ_JAKEVY010000001.1"/>
</dbReference>
<dbReference type="EMBL" id="JAKEVY010000001">
    <property type="protein sequence ID" value="MCF1713807.1"/>
    <property type="molecule type" value="Genomic_DNA"/>
</dbReference>
<evidence type="ECO:0000313" key="4">
    <source>
        <dbReference type="Proteomes" id="UP001200145"/>
    </source>
</evidence>
<dbReference type="Gene3D" id="3.40.630.30">
    <property type="match status" value="1"/>
</dbReference>
<dbReference type="Pfam" id="PF00583">
    <property type="entry name" value="Acetyltransf_1"/>
    <property type="match status" value="1"/>
</dbReference>
<dbReference type="SUPFAM" id="SSF55729">
    <property type="entry name" value="Acyl-CoA N-acyltransferases (Nat)"/>
    <property type="match status" value="1"/>
</dbReference>
<reference evidence="3 4" key="1">
    <citation type="submission" date="2022-01" db="EMBL/GenBank/DDBJ databases">
        <title>Flavihumibacter sp. nov., isolated from sediment of a river.</title>
        <authorList>
            <person name="Liu H."/>
        </authorList>
    </citation>
    <scope>NUCLEOTIDE SEQUENCE [LARGE SCALE GENOMIC DNA]</scope>
    <source>
        <strain evidence="3 4">RY-1</strain>
    </source>
</reference>
<evidence type="ECO:0000259" key="2">
    <source>
        <dbReference type="PROSITE" id="PS51186"/>
    </source>
</evidence>
<gene>
    <name evidence="3" type="ORF">L0U88_04085</name>
</gene>
<name>A0ABS9BDZ8_9BACT</name>
<organism evidence="3 4">
    <name type="scientific">Flavihumibacter fluminis</name>
    <dbReference type="NCBI Taxonomy" id="2909236"/>
    <lineage>
        <taxon>Bacteria</taxon>
        <taxon>Pseudomonadati</taxon>
        <taxon>Bacteroidota</taxon>
        <taxon>Chitinophagia</taxon>
        <taxon>Chitinophagales</taxon>
        <taxon>Chitinophagaceae</taxon>
        <taxon>Flavihumibacter</taxon>
    </lineage>
</organism>
<dbReference type="PANTHER" id="PTHR13947:SF37">
    <property type="entry name" value="LD18367P"/>
    <property type="match status" value="1"/>
</dbReference>
<dbReference type="PROSITE" id="PS51186">
    <property type="entry name" value="GNAT"/>
    <property type="match status" value="1"/>
</dbReference>
<comment type="caution">
    <text evidence="3">The sequence shown here is derived from an EMBL/GenBank/DDBJ whole genome shotgun (WGS) entry which is preliminary data.</text>
</comment>
<sequence>MTETKPPAEIRISSLPDAVSPPMDLILMADPNPEQVAEYLPHCLILVANHLDLTVGVLALSPEGKTKAEIKVLAVTPGYRRKGIGRLLLQEASERARRLGFTELQVCTGNSSIKPFQLYQQAGFELIDVRWNYFTHHYPQPIIEEGIVCKHQLVLNKSL</sequence>